<dbReference type="AlphaFoldDB" id="A0AAV4CD26"/>
<evidence type="ECO:0000256" key="3">
    <source>
        <dbReference type="ARBA" id="ARBA00022502"/>
    </source>
</evidence>
<organism evidence="10 11">
    <name type="scientific">Plakobranchus ocellatus</name>
    <dbReference type="NCBI Taxonomy" id="259542"/>
    <lineage>
        <taxon>Eukaryota</taxon>
        <taxon>Metazoa</taxon>
        <taxon>Spiralia</taxon>
        <taxon>Lophotrochozoa</taxon>
        <taxon>Mollusca</taxon>
        <taxon>Gastropoda</taxon>
        <taxon>Heterobranchia</taxon>
        <taxon>Euthyneura</taxon>
        <taxon>Panpulmonata</taxon>
        <taxon>Sacoglossa</taxon>
        <taxon>Placobranchoidea</taxon>
        <taxon>Plakobranchidae</taxon>
        <taxon>Plakobranchus</taxon>
    </lineage>
</organism>
<proteinExistence type="inferred from homology"/>
<dbReference type="InterPro" id="IPR013717">
    <property type="entry name" value="PIG-P"/>
</dbReference>
<keyword evidence="7" id="KW-0808">Transferase</keyword>
<evidence type="ECO:0000256" key="5">
    <source>
        <dbReference type="ARBA" id="ARBA00022989"/>
    </source>
</evidence>
<comment type="subcellular location">
    <subcellularLocation>
        <location evidence="1">Membrane</location>
        <topology evidence="1">Multi-pass membrane protein</topology>
    </subcellularLocation>
</comment>
<dbReference type="InterPro" id="IPR052263">
    <property type="entry name" value="GPI_Anchor_Biosynth"/>
</dbReference>
<keyword evidence="11" id="KW-1185">Reference proteome</keyword>
<keyword evidence="10" id="KW-0328">Glycosyltransferase</keyword>
<comment type="function">
    <text evidence="7">Part of the complex catalyzing the transfer of N-acetylglucosamine from UDP-N-acetylglucosamine to phosphatidylinositol, the first step of GPI biosynthesis.</text>
</comment>
<evidence type="ECO:0000256" key="1">
    <source>
        <dbReference type="ARBA" id="ARBA00004141"/>
    </source>
</evidence>
<sequence length="129" mass="14679">MAQEHSPSPTPQRAIYGFALYIASSGLFGLFVVWAYIPDSWLHWMGLTYWPQKYWAVALPTYFCVVILLSYVAYMGLIFLQTSPLCDMSTITDSQAIYADDSPLHPDAIPPLRDLHISDVNKKLYDKDL</sequence>
<evidence type="ECO:0000313" key="11">
    <source>
        <dbReference type="Proteomes" id="UP000735302"/>
    </source>
</evidence>
<protein>
    <recommendedName>
        <fullName evidence="7">Phosphatidylinositol N-acetylglucosaminyltransferase subunit P</fullName>
    </recommendedName>
</protein>
<dbReference type="Pfam" id="PF08510">
    <property type="entry name" value="PIG-P"/>
    <property type="match status" value="1"/>
</dbReference>
<dbReference type="GO" id="GO:0006506">
    <property type="term" value="P:GPI anchor biosynthetic process"/>
    <property type="evidence" value="ECO:0007669"/>
    <property type="project" value="UniProtKB-KW"/>
</dbReference>
<comment type="pathway">
    <text evidence="2 7">Glycolipid biosynthesis; glycosylphosphatidylinositol-anchor biosynthesis.</text>
</comment>
<comment type="similarity">
    <text evidence="7">Belongs to the PIGP family.</text>
</comment>
<feature type="transmembrane region" description="Helical" evidence="8">
    <location>
        <begin position="57"/>
        <end position="80"/>
    </location>
</feature>
<reference evidence="10 11" key="1">
    <citation type="journal article" date="2021" name="Elife">
        <title>Chloroplast acquisition without the gene transfer in kleptoplastic sea slugs, Plakobranchus ocellatus.</title>
        <authorList>
            <person name="Maeda T."/>
            <person name="Takahashi S."/>
            <person name="Yoshida T."/>
            <person name="Shimamura S."/>
            <person name="Takaki Y."/>
            <person name="Nagai Y."/>
            <person name="Toyoda A."/>
            <person name="Suzuki Y."/>
            <person name="Arimoto A."/>
            <person name="Ishii H."/>
            <person name="Satoh N."/>
            <person name="Nishiyama T."/>
            <person name="Hasebe M."/>
            <person name="Maruyama T."/>
            <person name="Minagawa J."/>
            <person name="Obokata J."/>
            <person name="Shigenobu S."/>
        </authorList>
    </citation>
    <scope>NUCLEOTIDE SEQUENCE [LARGE SCALE GENOMIC DNA]</scope>
</reference>
<keyword evidence="5 8" id="KW-1133">Transmembrane helix</keyword>
<keyword evidence="3 7" id="KW-0337">GPI-anchor biosynthesis</keyword>
<keyword evidence="6 7" id="KW-0472">Membrane</keyword>
<dbReference type="GO" id="GO:0016020">
    <property type="term" value="C:membrane"/>
    <property type="evidence" value="ECO:0007669"/>
    <property type="project" value="UniProtKB-SubCell"/>
</dbReference>
<dbReference type="Proteomes" id="UP000735302">
    <property type="component" value="Unassembled WGS sequence"/>
</dbReference>
<dbReference type="PANTHER" id="PTHR46346">
    <property type="entry name" value="PHOSPHATIDYLINOSITOL N-ACETYLGLUCOSAMINYLTRANSFERASE SUBUNIT P"/>
    <property type="match status" value="1"/>
</dbReference>
<keyword evidence="4 8" id="KW-0812">Transmembrane</keyword>
<name>A0AAV4CD26_9GAST</name>
<dbReference type="GO" id="GO:0005783">
    <property type="term" value="C:endoplasmic reticulum"/>
    <property type="evidence" value="ECO:0007669"/>
    <property type="project" value="TreeGrafter"/>
</dbReference>
<dbReference type="PIRSF" id="PIRSF008765">
    <property type="entry name" value="PIG-P_GPI19"/>
    <property type="match status" value="1"/>
</dbReference>
<evidence type="ECO:0000259" key="9">
    <source>
        <dbReference type="Pfam" id="PF08510"/>
    </source>
</evidence>
<accession>A0AAV4CD26</accession>
<dbReference type="PANTHER" id="PTHR46346:SF1">
    <property type="entry name" value="PHOSPHATIDYLINOSITOL N-ACETYLGLUCOSAMINYLTRANSFERASE SUBUNIT P"/>
    <property type="match status" value="1"/>
</dbReference>
<feature type="domain" description="PIG-P" evidence="9">
    <location>
        <begin position="12"/>
        <end position="125"/>
    </location>
</feature>
<evidence type="ECO:0000313" key="10">
    <source>
        <dbReference type="EMBL" id="GFO30651.1"/>
    </source>
</evidence>
<gene>
    <name evidence="10" type="ORF">PoB_005715600</name>
</gene>
<evidence type="ECO:0000256" key="6">
    <source>
        <dbReference type="ARBA" id="ARBA00023136"/>
    </source>
</evidence>
<evidence type="ECO:0000256" key="7">
    <source>
        <dbReference type="PIRNR" id="PIRNR008765"/>
    </source>
</evidence>
<evidence type="ECO:0000256" key="4">
    <source>
        <dbReference type="ARBA" id="ARBA00022692"/>
    </source>
</evidence>
<evidence type="ECO:0000256" key="2">
    <source>
        <dbReference type="ARBA" id="ARBA00004687"/>
    </source>
</evidence>
<dbReference type="GO" id="GO:0017176">
    <property type="term" value="F:phosphatidylinositol N-acetylglucosaminyltransferase activity"/>
    <property type="evidence" value="ECO:0007669"/>
    <property type="project" value="UniProtKB-UniRule"/>
</dbReference>
<dbReference type="InterPro" id="IPR016542">
    <property type="entry name" value="PIG-P_GPI19"/>
</dbReference>
<comment type="caution">
    <text evidence="10">The sequence shown here is derived from an EMBL/GenBank/DDBJ whole genome shotgun (WGS) entry which is preliminary data.</text>
</comment>
<evidence type="ECO:0000256" key="8">
    <source>
        <dbReference type="SAM" id="Phobius"/>
    </source>
</evidence>
<feature type="transmembrane region" description="Helical" evidence="8">
    <location>
        <begin position="15"/>
        <end position="37"/>
    </location>
</feature>
<dbReference type="EMBL" id="BLXT01006250">
    <property type="protein sequence ID" value="GFO30651.1"/>
    <property type="molecule type" value="Genomic_DNA"/>
</dbReference>